<dbReference type="InterPro" id="IPR013094">
    <property type="entry name" value="AB_hydrolase_3"/>
</dbReference>
<dbReference type="SUPFAM" id="SSF53474">
    <property type="entry name" value="alpha/beta-Hydrolases"/>
    <property type="match status" value="1"/>
</dbReference>
<dbReference type="AlphaFoldDB" id="A0A815T1C8"/>
<dbReference type="EMBL" id="CAJNOL010002393">
    <property type="protein sequence ID" value="CAF1496043.1"/>
    <property type="molecule type" value="Genomic_DNA"/>
</dbReference>
<dbReference type="GO" id="GO:0016787">
    <property type="term" value="F:hydrolase activity"/>
    <property type="evidence" value="ECO:0007669"/>
    <property type="project" value="UniProtKB-KW"/>
</dbReference>
<reference evidence="4" key="1">
    <citation type="submission" date="2021-02" db="EMBL/GenBank/DDBJ databases">
        <authorList>
            <person name="Nowell W R."/>
        </authorList>
    </citation>
    <scope>NUCLEOTIDE SEQUENCE</scope>
</reference>
<dbReference type="Proteomes" id="UP000663870">
    <property type="component" value="Unassembled WGS sequence"/>
</dbReference>
<dbReference type="EMBL" id="CAJNOH010001438">
    <property type="protein sequence ID" value="CAF1217555.1"/>
    <property type="molecule type" value="Genomic_DNA"/>
</dbReference>
<protein>
    <recommendedName>
        <fullName evidence="2">Alpha/beta hydrolase fold-3 domain-containing protein</fullName>
    </recommendedName>
</protein>
<dbReference type="Pfam" id="PF07859">
    <property type="entry name" value="Abhydrolase_3"/>
    <property type="match status" value="1"/>
</dbReference>
<dbReference type="InterPro" id="IPR050300">
    <property type="entry name" value="GDXG_lipolytic_enzyme"/>
</dbReference>
<gene>
    <name evidence="4" type="ORF">JXQ802_LOCUS40137</name>
    <name evidence="3" type="ORF">PYM288_LOCUS25702</name>
</gene>
<evidence type="ECO:0000256" key="1">
    <source>
        <dbReference type="ARBA" id="ARBA00022801"/>
    </source>
</evidence>
<comment type="caution">
    <text evidence="4">The sequence shown here is derived from an EMBL/GenBank/DDBJ whole genome shotgun (WGS) entry which is preliminary data.</text>
</comment>
<dbReference type="PANTHER" id="PTHR48081">
    <property type="entry name" value="AB HYDROLASE SUPERFAMILY PROTEIN C4A8.06C"/>
    <property type="match status" value="1"/>
</dbReference>
<dbReference type="Gene3D" id="3.40.50.1820">
    <property type="entry name" value="alpha/beta hydrolase"/>
    <property type="match status" value="1"/>
</dbReference>
<feature type="domain" description="Alpha/beta hydrolase fold-3" evidence="2">
    <location>
        <begin position="73"/>
        <end position="276"/>
    </location>
</feature>
<evidence type="ECO:0000313" key="5">
    <source>
        <dbReference type="Proteomes" id="UP000663870"/>
    </source>
</evidence>
<keyword evidence="5" id="KW-1185">Reference proteome</keyword>
<keyword evidence="1" id="KW-0378">Hydrolase</keyword>
<name>A0A815T1C8_9BILA</name>
<dbReference type="Proteomes" id="UP000663854">
    <property type="component" value="Unassembled WGS sequence"/>
</dbReference>
<organism evidence="4 5">
    <name type="scientific">Rotaria sordida</name>
    <dbReference type="NCBI Taxonomy" id="392033"/>
    <lineage>
        <taxon>Eukaryota</taxon>
        <taxon>Metazoa</taxon>
        <taxon>Spiralia</taxon>
        <taxon>Gnathifera</taxon>
        <taxon>Rotifera</taxon>
        <taxon>Eurotatoria</taxon>
        <taxon>Bdelloidea</taxon>
        <taxon>Philodinida</taxon>
        <taxon>Philodinidae</taxon>
        <taxon>Rotaria</taxon>
    </lineage>
</organism>
<proteinExistence type="predicted"/>
<dbReference type="PANTHER" id="PTHR48081:SF8">
    <property type="entry name" value="ALPHA_BETA HYDROLASE FOLD-3 DOMAIN-CONTAINING PROTEIN-RELATED"/>
    <property type="match status" value="1"/>
</dbReference>
<sequence length="308" mass="34833">MLSFKSLLEPDLLVDPLEMARKLRLSFLLGTMVPRPYHCQVNKQVYEYEGHKAEAYWINHHAGKEQRNTDQIVIYLHGGAYVRGDINGFSGLECHLSRLFNMSLLHLEYRLVPEHPLPAAVDDTLALYRALLHDGISSSRLIIMGDSAGGGLTLLTVQALLDRHLPIPRAVITMSPWTDLSLSGESYKRNRLTDVMLRLEYISWSVERALGPNHAQLVRYSSFHSPLFGSFQGFPPMYITVGAAELLEDDSRQVADKAQNAGVDVTLEVGLYMMHVHPIFFSFCPEARNTLDNIRQWVEAKFQGEINI</sequence>
<evidence type="ECO:0000313" key="4">
    <source>
        <dbReference type="EMBL" id="CAF1496043.1"/>
    </source>
</evidence>
<evidence type="ECO:0000259" key="2">
    <source>
        <dbReference type="Pfam" id="PF07859"/>
    </source>
</evidence>
<dbReference type="InterPro" id="IPR029058">
    <property type="entry name" value="AB_hydrolase_fold"/>
</dbReference>
<accession>A0A815T1C8</accession>
<evidence type="ECO:0000313" key="3">
    <source>
        <dbReference type="EMBL" id="CAF1217555.1"/>
    </source>
</evidence>